<keyword evidence="3" id="KW-1185">Reference proteome</keyword>
<sequence>MQSSKSQNARTGDENQNYGTYEWQGTRLKTIEPSGAGRYRTRMIEPTGARSTRTRTIESTSVRSTRTRALESMNVREWQSTYRC</sequence>
<comment type="caution">
    <text evidence="2">The sequence shown here is derived from an EMBL/GenBank/DDBJ whole genome shotgun (WGS) entry which is preliminary data.</text>
</comment>
<name>A0A1J9PLQ9_9EURO</name>
<feature type="compositionally biased region" description="Polar residues" evidence="1">
    <location>
        <begin position="1"/>
        <end position="19"/>
    </location>
</feature>
<accession>A0A1J9PLQ9</accession>
<dbReference type="VEuPathDB" id="FungiDB:AJ78_03061"/>
<evidence type="ECO:0000313" key="3">
    <source>
        <dbReference type="Proteomes" id="UP000182235"/>
    </source>
</evidence>
<reference evidence="2 3" key="1">
    <citation type="submission" date="2015-07" db="EMBL/GenBank/DDBJ databases">
        <title>Emmonsia species relationships and genome sequence.</title>
        <authorList>
            <consortium name="The Broad Institute Genomics Platform"/>
            <person name="Cuomo C.A."/>
            <person name="Munoz J.F."/>
            <person name="Imamovic A."/>
            <person name="Priest M.E."/>
            <person name="Young S."/>
            <person name="Clay O.K."/>
            <person name="McEwen J.G."/>
        </authorList>
    </citation>
    <scope>NUCLEOTIDE SEQUENCE [LARGE SCALE GENOMIC DNA]</scope>
    <source>
        <strain evidence="2 3">UAMH 9510</strain>
    </source>
</reference>
<proteinExistence type="predicted"/>
<gene>
    <name evidence="2" type="ORF">AJ78_03061</name>
</gene>
<evidence type="ECO:0000313" key="2">
    <source>
        <dbReference type="EMBL" id="OJD16818.1"/>
    </source>
</evidence>
<organism evidence="2 3">
    <name type="scientific">Emergomyces pasteurianus Ep9510</name>
    <dbReference type="NCBI Taxonomy" id="1447872"/>
    <lineage>
        <taxon>Eukaryota</taxon>
        <taxon>Fungi</taxon>
        <taxon>Dikarya</taxon>
        <taxon>Ascomycota</taxon>
        <taxon>Pezizomycotina</taxon>
        <taxon>Eurotiomycetes</taxon>
        <taxon>Eurotiomycetidae</taxon>
        <taxon>Onygenales</taxon>
        <taxon>Ajellomycetaceae</taxon>
        <taxon>Emergomyces</taxon>
    </lineage>
</organism>
<dbReference type="EMBL" id="LGRN01000091">
    <property type="protein sequence ID" value="OJD16818.1"/>
    <property type="molecule type" value="Genomic_DNA"/>
</dbReference>
<dbReference type="Proteomes" id="UP000182235">
    <property type="component" value="Unassembled WGS sequence"/>
</dbReference>
<dbReference type="AlphaFoldDB" id="A0A1J9PLQ9"/>
<protein>
    <submittedName>
        <fullName evidence="2">Uncharacterized protein</fullName>
    </submittedName>
</protein>
<evidence type="ECO:0000256" key="1">
    <source>
        <dbReference type="SAM" id="MobiDB-lite"/>
    </source>
</evidence>
<feature type="region of interest" description="Disordered" evidence="1">
    <location>
        <begin position="1"/>
        <end position="21"/>
    </location>
</feature>
<feature type="region of interest" description="Disordered" evidence="1">
    <location>
        <begin position="46"/>
        <end position="65"/>
    </location>
</feature>